<dbReference type="Proteomes" id="UP000267352">
    <property type="component" value="Segment"/>
</dbReference>
<dbReference type="EMBL" id="MG702567">
    <property type="protein sequence ID" value="AUO14907.1"/>
    <property type="molecule type" value="Genomic_DNA"/>
</dbReference>
<feature type="region of interest" description="Disordered" evidence="1">
    <location>
        <begin position="178"/>
        <end position="224"/>
    </location>
</feature>
<sequence length="224" mass="25177">MSDYNKQNIFSEQAYKCSFLANPVCPAKNMLKRAKNIRLCITNAGTALISKIMAEVEKMGNARTFISNGTAIPFRLAENTACISVDNNRYFLIDGTYLLGGRLEGINLVTDMYTRCKLKAEKHVILNSLFSTEFISAALASSMEGTTMGRGLCLIEHVSYMKNTDSVSNMNKNFWSMAEDQEETDENEDDDDENEEDEDENEENTENTSVVKYEPVSKQHSVLL</sequence>
<reference evidence="2" key="1">
    <citation type="submission" date="2017-12" db="EMBL/GenBank/DDBJ databases">
        <authorList>
            <person name="Katneni V.K."/>
            <person name="Shekhar M.S."/>
            <person name="Otta S.K."/>
            <person name="Karthic K."/>
            <person name="Jangam A.K."/>
            <person name="Gopikrishna G."/>
            <person name="Vijayan K.K."/>
        </authorList>
    </citation>
    <scope>NUCLEOTIDE SEQUENCE [LARGE SCALE GENOMIC DNA]</scope>
    <source>
        <strain evidence="2">IN_AP4RU</strain>
    </source>
</reference>
<accession>A0A2I6SBH4</accession>
<protein>
    <submittedName>
        <fullName evidence="2">WSSV032</fullName>
    </submittedName>
</protein>
<name>A0A2I6SBH4_9VIRU</name>
<evidence type="ECO:0000313" key="2">
    <source>
        <dbReference type="EMBL" id="AUO14907.1"/>
    </source>
</evidence>
<proteinExistence type="predicted"/>
<reference evidence="2" key="2">
    <citation type="journal article" date="2018" name="Genome Announc.">
        <title>First Report of a Complete Genome Sequence of White spot syndrome virus from India.</title>
        <authorList>
            <person name="Vinaya Kumar K."/>
            <person name="Shekhar M.S."/>
            <person name="Otta S.K."/>
            <person name="Karthic K."/>
            <person name="Ashok Kumar J."/>
            <person name="Gopikrishna G."/>
            <person name="Vijayan K.K."/>
        </authorList>
    </citation>
    <scope>NUCLEOTIDE SEQUENCE</scope>
    <source>
        <strain evidence="2">IN_AP4RU</strain>
    </source>
</reference>
<feature type="compositionally biased region" description="Acidic residues" evidence="1">
    <location>
        <begin position="179"/>
        <end position="205"/>
    </location>
</feature>
<organism evidence="2">
    <name type="scientific">White spot syndrome virus</name>
    <dbReference type="NCBI Taxonomy" id="342409"/>
    <lineage>
        <taxon>Viruses</taxon>
        <taxon>Viruses incertae sedis</taxon>
        <taxon>Naldaviricetes</taxon>
        <taxon>Nimaviridae</taxon>
        <taxon>Whispovirus</taxon>
    </lineage>
</organism>
<evidence type="ECO:0000256" key="1">
    <source>
        <dbReference type="SAM" id="MobiDB-lite"/>
    </source>
</evidence>